<evidence type="ECO:0000259" key="2">
    <source>
        <dbReference type="SMART" id="SM00829"/>
    </source>
</evidence>
<dbReference type="PATRIC" id="fig|1173020.3.peg.1381"/>
<dbReference type="Pfam" id="PF16884">
    <property type="entry name" value="ADH_N_2"/>
    <property type="match status" value="1"/>
</dbReference>
<keyword evidence="1" id="KW-0560">Oxidoreductase</keyword>
<dbReference type="PANTHER" id="PTHR43205">
    <property type="entry name" value="PROSTAGLANDIN REDUCTASE"/>
    <property type="match status" value="1"/>
</dbReference>
<evidence type="ECO:0000256" key="1">
    <source>
        <dbReference type="ARBA" id="ARBA00023002"/>
    </source>
</evidence>
<dbReference type="Gene3D" id="3.90.180.10">
    <property type="entry name" value="Medium-chain alcohol dehydrogenases, catalytic domain"/>
    <property type="match status" value="1"/>
</dbReference>
<accession>K9UDX0</accession>
<protein>
    <submittedName>
        <fullName evidence="3">Putative NADP-dependent oxidoreductase</fullName>
    </submittedName>
</protein>
<dbReference type="InterPro" id="IPR020843">
    <property type="entry name" value="ER"/>
</dbReference>
<dbReference type="EMBL" id="CP003600">
    <property type="protein sequence ID" value="AFY92399.1"/>
    <property type="molecule type" value="Genomic_DNA"/>
</dbReference>
<dbReference type="SUPFAM" id="SSF50129">
    <property type="entry name" value="GroES-like"/>
    <property type="match status" value="2"/>
</dbReference>
<proteinExistence type="predicted"/>
<dbReference type="AlphaFoldDB" id="K9UDX0"/>
<dbReference type="Gene3D" id="3.40.50.720">
    <property type="entry name" value="NAD(P)-binding Rossmann-like Domain"/>
    <property type="match status" value="1"/>
</dbReference>
<dbReference type="GO" id="GO:0016628">
    <property type="term" value="F:oxidoreductase activity, acting on the CH-CH group of donors, NAD or NADP as acceptor"/>
    <property type="evidence" value="ECO:0007669"/>
    <property type="project" value="InterPro"/>
</dbReference>
<dbReference type="Proteomes" id="UP000010366">
    <property type="component" value="Chromosome"/>
</dbReference>
<dbReference type="InterPro" id="IPR011032">
    <property type="entry name" value="GroES-like_sf"/>
</dbReference>
<keyword evidence="4" id="KW-1185">Reference proteome</keyword>
<dbReference type="InterPro" id="IPR036291">
    <property type="entry name" value="NAD(P)-bd_dom_sf"/>
</dbReference>
<dbReference type="eggNOG" id="COG2130">
    <property type="taxonomic scope" value="Bacteria"/>
</dbReference>
<gene>
    <name evidence="3" type="ORF">Cha6605_1180</name>
</gene>
<dbReference type="SMART" id="SM00829">
    <property type="entry name" value="PKS_ER"/>
    <property type="match status" value="1"/>
</dbReference>
<dbReference type="InterPro" id="IPR041694">
    <property type="entry name" value="ADH_N_2"/>
</dbReference>
<dbReference type="SUPFAM" id="SSF51735">
    <property type="entry name" value="NAD(P)-binding Rossmann-fold domains"/>
    <property type="match status" value="1"/>
</dbReference>
<dbReference type="Pfam" id="PF00107">
    <property type="entry name" value="ADH_zinc_N"/>
    <property type="match status" value="1"/>
</dbReference>
<evidence type="ECO:0000313" key="3">
    <source>
        <dbReference type="EMBL" id="AFY92399.1"/>
    </source>
</evidence>
<dbReference type="HOGENOM" id="CLU_026673_29_2_3"/>
<dbReference type="InterPro" id="IPR013149">
    <property type="entry name" value="ADH-like_C"/>
</dbReference>
<dbReference type="FunFam" id="3.40.50.720:FF:000121">
    <property type="entry name" value="Prostaglandin reductase 2"/>
    <property type="match status" value="1"/>
</dbReference>
<name>K9UDX0_CHAP6</name>
<evidence type="ECO:0000313" key="4">
    <source>
        <dbReference type="Proteomes" id="UP000010366"/>
    </source>
</evidence>
<dbReference type="RefSeq" id="WP_015158585.1">
    <property type="nucleotide sequence ID" value="NC_019697.1"/>
</dbReference>
<organism evidence="3 4">
    <name type="scientific">Chamaesiphon minutus (strain ATCC 27169 / PCC 6605)</name>
    <dbReference type="NCBI Taxonomy" id="1173020"/>
    <lineage>
        <taxon>Bacteria</taxon>
        <taxon>Bacillati</taxon>
        <taxon>Cyanobacteriota</taxon>
        <taxon>Cyanophyceae</taxon>
        <taxon>Gomontiellales</taxon>
        <taxon>Chamaesiphonaceae</taxon>
        <taxon>Chamaesiphon</taxon>
    </lineage>
</organism>
<reference evidence="3 4" key="1">
    <citation type="submission" date="2012-05" db="EMBL/GenBank/DDBJ databases">
        <title>Finished chromosome of genome of Chamaesiphon sp. PCC 6605.</title>
        <authorList>
            <consortium name="US DOE Joint Genome Institute"/>
            <person name="Gugger M."/>
            <person name="Coursin T."/>
            <person name="Rippka R."/>
            <person name="Tandeau De Marsac N."/>
            <person name="Huntemann M."/>
            <person name="Wei C.-L."/>
            <person name="Han J."/>
            <person name="Detter J.C."/>
            <person name="Han C."/>
            <person name="Tapia R."/>
            <person name="Chen A."/>
            <person name="Kyrpides N."/>
            <person name="Mavromatis K."/>
            <person name="Markowitz V."/>
            <person name="Szeto E."/>
            <person name="Ivanova N."/>
            <person name="Pagani I."/>
            <person name="Pati A."/>
            <person name="Goodwin L."/>
            <person name="Nordberg H.P."/>
            <person name="Cantor M.N."/>
            <person name="Hua S.X."/>
            <person name="Woyke T."/>
            <person name="Kerfeld C.A."/>
        </authorList>
    </citation>
    <scope>NUCLEOTIDE SEQUENCE [LARGE SCALE GENOMIC DNA]</scope>
    <source>
        <strain evidence="4">ATCC 27169 / PCC 6605</strain>
    </source>
</reference>
<dbReference type="CDD" id="cd05288">
    <property type="entry name" value="PGDH"/>
    <property type="match status" value="1"/>
</dbReference>
<dbReference type="OrthoDB" id="9805663at2"/>
<dbReference type="PANTHER" id="PTHR43205:SF7">
    <property type="entry name" value="PROSTAGLANDIN REDUCTASE 1"/>
    <property type="match status" value="1"/>
</dbReference>
<dbReference type="STRING" id="1173020.Cha6605_1180"/>
<sequence length="337" mass="36191">MTDIISREIQLISHPTGMPTLNNFALAQTKLEPLQDGQVLVRNLYISVDPYMRGRMNGGKSYVPPFELGKPMTGGAVGEVVESHAEAFQPGDVVTSNYGWREYFIATPPELHPVSRDIQPLSVYLGALGMTGLTAWAGMYLVDVKADDVIFISGAAGAVGNVAGQLAKIRGCEVIGSAGSQDKVEFLLEECGFDRAFDYKSSPAISVIEQLNLAALNGIDVYFDNVGGEMLEAALSALRVNGRIIACGGISGYNAEIPQPGPSNLFNITTKRLTMKGLIVGDWLGCRAEFEQVVGDYYRSGKLKNKETVVVGIDKAVSAFLGLFDGKNIGKMVVKLE</sequence>
<feature type="domain" description="Enoyl reductase (ER)" evidence="2">
    <location>
        <begin position="19"/>
        <end position="334"/>
    </location>
</feature>
<dbReference type="InterPro" id="IPR045010">
    <property type="entry name" value="MDR_fam"/>
</dbReference>
<dbReference type="KEGG" id="cmp:Cha6605_1180"/>